<gene>
    <name evidence="2" type="ORF">GA0116959_10633</name>
</gene>
<dbReference type="Proteomes" id="UP000243661">
    <property type="component" value="Unassembled WGS sequence"/>
</dbReference>
<dbReference type="AlphaFoldDB" id="A0A1C4GVG2"/>
<dbReference type="CDD" id="cd05399">
    <property type="entry name" value="NT_Rel-Spo_like"/>
    <property type="match status" value="1"/>
</dbReference>
<dbReference type="EMBL" id="FMBK01000006">
    <property type="protein sequence ID" value="SCC71813.1"/>
    <property type="molecule type" value="Genomic_DNA"/>
</dbReference>
<dbReference type="SUPFAM" id="SSF81301">
    <property type="entry name" value="Nucleotidyltransferase"/>
    <property type="match status" value="1"/>
</dbReference>
<dbReference type="SMART" id="SM00954">
    <property type="entry name" value="RelA_SpoT"/>
    <property type="match status" value="1"/>
</dbReference>
<organism evidence="2 3">
    <name type="scientific">Acinetobacter albensis</name>
    <dbReference type="NCBI Taxonomy" id="1673609"/>
    <lineage>
        <taxon>Bacteria</taxon>
        <taxon>Pseudomonadati</taxon>
        <taxon>Pseudomonadota</taxon>
        <taxon>Gammaproteobacteria</taxon>
        <taxon>Moraxellales</taxon>
        <taxon>Moraxellaceae</taxon>
        <taxon>Acinetobacter</taxon>
    </lineage>
</organism>
<name>A0A1C4GVG2_9GAMM</name>
<dbReference type="OrthoDB" id="9801824at2"/>
<dbReference type="PANTHER" id="PTHR41773">
    <property type="entry name" value="GTP PYROPHOSPHATASE-RELATED"/>
    <property type="match status" value="1"/>
</dbReference>
<dbReference type="InterPro" id="IPR043519">
    <property type="entry name" value="NT_sf"/>
</dbReference>
<sequence>MSNTKFSDEFKKLKPNYEKLGSNVQQSLEIFLNEQDIPYLSIKNRVKELQSYLEKIERKGYEKPINEIEDICGIRIICYFQNDIEKIKDIILKEFDVTENQSKQELLNATEFGYRSTHFIATIKDSWTSTPNYRGLNDLKFEIQVRTILMHSWAEIEHKLAYKSEVDIPKELRRKFSFISAVLEDADIKFEEIKNAIAKNKSQLIKEAKRKQQFDENLELNLDNLQAFLDYAFEDRKSDIKETRSVLKEMLKYNISFKNLILNYFQYKDILKQIENETIKEIDNHDEDLLWHQAGAVRKLMELISDDFFNDRKTYPLAHIVKKYRSKNI</sequence>
<evidence type="ECO:0000313" key="3">
    <source>
        <dbReference type="Proteomes" id="UP000243661"/>
    </source>
</evidence>
<accession>A0A1C4GVG2</accession>
<evidence type="ECO:0000259" key="1">
    <source>
        <dbReference type="SMART" id="SM00954"/>
    </source>
</evidence>
<reference evidence="2 3" key="1">
    <citation type="submission" date="2016-08" db="EMBL/GenBank/DDBJ databases">
        <authorList>
            <person name="Seilhamer J.J."/>
        </authorList>
    </citation>
    <scope>NUCLEOTIDE SEQUENCE [LARGE SCALE GENOMIC DNA]</scope>
    <source>
        <strain evidence="2 3">ANC 4874</strain>
    </source>
</reference>
<dbReference type="GO" id="GO:0015969">
    <property type="term" value="P:guanosine tetraphosphate metabolic process"/>
    <property type="evidence" value="ECO:0007669"/>
    <property type="project" value="InterPro"/>
</dbReference>
<dbReference type="RefSeq" id="WP_092719377.1">
    <property type="nucleotide sequence ID" value="NZ_FMBK01000006.1"/>
</dbReference>
<evidence type="ECO:0000313" key="2">
    <source>
        <dbReference type="EMBL" id="SCC71813.1"/>
    </source>
</evidence>
<dbReference type="Gene3D" id="1.10.287.860">
    <property type="entry name" value="Nucleotidyltransferase"/>
    <property type="match status" value="1"/>
</dbReference>
<dbReference type="Gene3D" id="3.30.460.10">
    <property type="entry name" value="Beta Polymerase, domain 2"/>
    <property type="match status" value="1"/>
</dbReference>
<dbReference type="PANTHER" id="PTHR41773:SF1">
    <property type="entry name" value="RELA_SPOT DOMAIN-CONTAINING PROTEIN"/>
    <property type="match status" value="1"/>
</dbReference>
<dbReference type="Pfam" id="PF04607">
    <property type="entry name" value="RelA_SpoT"/>
    <property type="match status" value="1"/>
</dbReference>
<proteinExistence type="predicted"/>
<dbReference type="InterPro" id="IPR007685">
    <property type="entry name" value="RelA_SpoT"/>
</dbReference>
<protein>
    <recommendedName>
        <fullName evidence="1">RelA/SpoT domain-containing protein</fullName>
    </recommendedName>
</protein>
<feature type="domain" description="RelA/SpoT" evidence="1">
    <location>
        <begin position="44"/>
        <end position="168"/>
    </location>
</feature>